<comment type="caution">
    <text evidence="2">The sequence shown here is derived from an EMBL/GenBank/DDBJ whole genome shotgun (WGS) entry which is preliminary data.</text>
</comment>
<gene>
    <name evidence="2" type="ORF">H7F53_12135</name>
</gene>
<reference evidence="2 3" key="1">
    <citation type="submission" date="2020-08" db="EMBL/GenBank/DDBJ databases">
        <title>The genome sequence of type strain Novosphingobium piscinae KCTC 42194.</title>
        <authorList>
            <person name="Liu Y."/>
        </authorList>
    </citation>
    <scope>NUCLEOTIDE SEQUENCE [LARGE SCALE GENOMIC DNA]</scope>
    <source>
        <strain evidence="2 3">KCTC 42194</strain>
    </source>
</reference>
<evidence type="ECO:0000313" key="2">
    <source>
        <dbReference type="EMBL" id="MBC2669896.1"/>
    </source>
</evidence>
<dbReference type="InterPro" id="IPR029058">
    <property type="entry name" value="AB_hydrolase_fold"/>
</dbReference>
<feature type="region of interest" description="Disordered" evidence="1">
    <location>
        <begin position="45"/>
        <end position="64"/>
    </location>
</feature>
<proteinExistence type="predicted"/>
<feature type="compositionally biased region" description="Low complexity" evidence="1">
    <location>
        <begin position="292"/>
        <end position="304"/>
    </location>
</feature>
<dbReference type="EMBL" id="JACLAX010000011">
    <property type="protein sequence ID" value="MBC2669896.1"/>
    <property type="molecule type" value="Genomic_DNA"/>
</dbReference>
<organism evidence="2 3">
    <name type="scientific">Novosphingobium piscinae</name>
    <dbReference type="NCBI Taxonomy" id="1507448"/>
    <lineage>
        <taxon>Bacteria</taxon>
        <taxon>Pseudomonadati</taxon>
        <taxon>Pseudomonadota</taxon>
        <taxon>Alphaproteobacteria</taxon>
        <taxon>Sphingomonadales</taxon>
        <taxon>Sphingomonadaceae</taxon>
        <taxon>Novosphingobium</taxon>
    </lineage>
</organism>
<dbReference type="InterPro" id="IPR021440">
    <property type="entry name" value="DUF3089"/>
</dbReference>
<dbReference type="RefSeq" id="WP_185679752.1">
    <property type="nucleotide sequence ID" value="NZ_JACLAX010000011.1"/>
</dbReference>
<sequence length="384" mass="40880">MTRPTPGPILRFASRGVPAGLAMVAAAQIVAVVAPAAALRAEVPPFATQTPPPPPDYDSPAAWAAGPFGPGASTALPAGASRAARRPAADVFYVHPTTFKSQDRWNQDLADSATNRWTDASVIARQAGAFSGCCKVYAPRYRQASFLNRDSDRDKAMELAYSDVARAFDWFLAHRDPRRPFILAGHSQGGWMIAALLERKVQGTPLQARLIAAYIIGINLGEGEFGPRFKGVNPCETPAQTGCVVQWNALLPSANLPVMAGLYQSTYVKAFGDNPGKLTLCINPLTFDRSRPAAPATASRGAVPGDPGEGAPQPLVAGKVAARCEQGLLVVEPDPALGLKPLPGGVMHYHDIGLFYADLRANAVLRTAAWQRAHRAHRADRPAR</sequence>
<feature type="region of interest" description="Disordered" evidence="1">
    <location>
        <begin position="292"/>
        <end position="314"/>
    </location>
</feature>
<evidence type="ECO:0000256" key="1">
    <source>
        <dbReference type="SAM" id="MobiDB-lite"/>
    </source>
</evidence>
<name>A0A7X1KQN2_9SPHN</name>
<dbReference type="Pfam" id="PF11288">
    <property type="entry name" value="DUF3089"/>
    <property type="match status" value="1"/>
</dbReference>
<dbReference type="Proteomes" id="UP000551327">
    <property type="component" value="Unassembled WGS sequence"/>
</dbReference>
<dbReference type="AlphaFoldDB" id="A0A7X1KQN2"/>
<dbReference type="Gene3D" id="3.40.50.1820">
    <property type="entry name" value="alpha/beta hydrolase"/>
    <property type="match status" value="1"/>
</dbReference>
<evidence type="ECO:0000313" key="3">
    <source>
        <dbReference type="Proteomes" id="UP000551327"/>
    </source>
</evidence>
<dbReference type="SUPFAM" id="SSF53474">
    <property type="entry name" value="alpha/beta-Hydrolases"/>
    <property type="match status" value="1"/>
</dbReference>
<keyword evidence="3" id="KW-1185">Reference proteome</keyword>
<protein>
    <submittedName>
        <fullName evidence="2">DUF3089 domain-containing protein</fullName>
    </submittedName>
</protein>
<accession>A0A7X1KQN2</accession>